<dbReference type="Gene3D" id="3.30.110.150">
    <property type="entry name" value="SepF-like protein"/>
    <property type="match status" value="1"/>
</dbReference>
<dbReference type="InterPro" id="IPR007561">
    <property type="entry name" value="Cell_div_SepF/SepF-rel"/>
</dbReference>
<dbReference type="InterPro" id="IPR038594">
    <property type="entry name" value="SepF-like_sf"/>
</dbReference>
<dbReference type="RefSeq" id="WP_376844324.1">
    <property type="nucleotide sequence ID" value="NZ_JBHSFW010000001.1"/>
</dbReference>
<comment type="caution">
    <text evidence="6">The sequence shown here is derived from an EMBL/GenBank/DDBJ whole genome shotgun (WGS) entry which is preliminary data.</text>
</comment>
<dbReference type="HAMAP" id="MF_01197">
    <property type="entry name" value="SepF"/>
    <property type="match status" value="1"/>
</dbReference>
<dbReference type="GO" id="GO:0051301">
    <property type="term" value="P:cell division"/>
    <property type="evidence" value="ECO:0007669"/>
    <property type="project" value="UniProtKB-KW"/>
</dbReference>
<dbReference type="Proteomes" id="UP001596022">
    <property type="component" value="Unassembled WGS sequence"/>
</dbReference>
<keyword evidence="7" id="KW-1185">Reference proteome</keyword>
<keyword evidence="5" id="KW-0963">Cytoplasm</keyword>
<name>A0ABV9GJD8_9BACL</name>
<comment type="subcellular location">
    <subcellularLocation>
        <location evidence="5">Cytoplasm</location>
    </subcellularLocation>
    <text evidence="5">Localizes to the division site, in a FtsZ-dependent manner.</text>
</comment>
<dbReference type="PANTHER" id="PTHR35798:SF1">
    <property type="entry name" value="CELL DIVISION PROTEIN SEPF"/>
    <property type="match status" value="1"/>
</dbReference>
<comment type="subunit">
    <text evidence="5">Homodimer. Interacts with FtsZ.</text>
</comment>
<keyword evidence="1 5" id="KW-0132">Cell division</keyword>
<organism evidence="6 7">
    <name type="scientific">Camelliibacillus cellulosilyticus</name>
    <dbReference type="NCBI Taxonomy" id="2174486"/>
    <lineage>
        <taxon>Bacteria</taxon>
        <taxon>Bacillati</taxon>
        <taxon>Bacillota</taxon>
        <taxon>Bacilli</taxon>
        <taxon>Bacillales</taxon>
        <taxon>Sporolactobacillaceae</taxon>
        <taxon>Camelliibacillus</taxon>
    </lineage>
</organism>
<evidence type="ECO:0000256" key="5">
    <source>
        <dbReference type="HAMAP-Rule" id="MF_01197"/>
    </source>
</evidence>
<sequence length="146" mass="16550">MGFKTSFRKFFDLDEDIDHMYDDQANEAAIRTRSFQKPYSDGEAVDPSRNQNAGVFQSSQAEAKVIRHEPRDFNDVQDMADQLKERRSIVFTLKHVGIGEAKRIIDFLSGAVYALDAQMQKLGPDTFICAPDHVDIDSMILEEDGC</sequence>
<evidence type="ECO:0000256" key="4">
    <source>
        <dbReference type="ARBA" id="ARBA00044936"/>
    </source>
</evidence>
<dbReference type="PANTHER" id="PTHR35798">
    <property type="entry name" value="CELL DIVISION PROTEIN SEPF"/>
    <property type="match status" value="1"/>
</dbReference>
<comment type="similarity">
    <text evidence="5">Belongs to the SepF family.</text>
</comment>
<dbReference type="EMBL" id="JBHSFW010000001">
    <property type="protein sequence ID" value="MFC4617269.1"/>
    <property type="molecule type" value="Genomic_DNA"/>
</dbReference>
<evidence type="ECO:0000256" key="1">
    <source>
        <dbReference type="ARBA" id="ARBA00022618"/>
    </source>
</evidence>
<protein>
    <recommendedName>
        <fullName evidence="5">Cell division protein SepF</fullName>
    </recommendedName>
</protein>
<proteinExistence type="inferred from homology"/>
<dbReference type="InterPro" id="IPR023052">
    <property type="entry name" value="Cell_div_SepF"/>
</dbReference>
<evidence type="ECO:0000256" key="3">
    <source>
        <dbReference type="ARBA" id="ARBA00023306"/>
    </source>
</evidence>
<evidence type="ECO:0000313" key="6">
    <source>
        <dbReference type="EMBL" id="MFC4617269.1"/>
    </source>
</evidence>
<dbReference type="Pfam" id="PF04472">
    <property type="entry name" value="SepF"/>
    <property type="match status" value="1"/>
</dbReference>
<gene>
    <name evidence="5" type="primary">sepF</name>
    <name evidence="6" type="ORF">ACFO4N_00840</name>
</gene>
<reference evidence="7" key="1">
    <citation type="journal article" date="2019" name="Int. J. Syst. Evol. Microbiol.">
        <title>The Global Catalogue of Microorganisms (GCM) 10K type strain sequencing project: providing services to taxonomists for standard genome sequencing and annotation.</title>
        <authorList>
            <consortium name="The Broad Institute Genomics Platform"/>
            <consortium name="The Broad Institute Genome Sequencing Center for Infectious Disease"/>
            <person name="Wu L."/>
            <person name="Ma J."/>
        </authorList>
    </citation>
    <scope>NUCLEOTIDE SEQUENCE [LARGE SCALE GENOMIC DNA]</scope>
    <source>
        <strain evidence="7">CGMCC 1.16306</strain>
    </source>
</reference>
<comment type="function">
    <text evidence="4 5">Cell division protein that is part of the divisome complex and is recruited early to the Z-ring. Probably stimulates Z-ring formation, perhaps through the cross-linking of FtsZ protofilaments. Its function overlaps with FtsA.</text>
</comment>
<keyword evidence="3 5" id="KW-0131">Cell cycle</keyword>
<evidence type="ECO:0000256" key="2">
    <source>
        <dbReference type="ARBA" id="ARBA00023210"/>
    </source>
</evidence>
<evidence type="ECO:0000313" key="7">
    <source>
        <dbReference type="Proteomes" id="UP001596022"/>
    </source>
</evidence>
<keyword evidence="2 5" id="KW-0717">Septation</keyword>
<accession>A0ABV9GJD8</accession>